<comment type="caution">
    <text evidence="2">The sequence shown here is derived from an EMBL/GenBank/DDBJ whole genome shotgun (WGS) entry which is preliminary data.</text>
</comment>
<dbReference type="Gene3D" id="2.40.70.10">
    <property type="entry name" value="Acid Proteases"/>
    <property type="match status" value="1"/>
</dbReference>
<evidence type="ECO:0000313" key="3">
    <source>
        <dbReference type="Proteomes" id="UP001292094"/>
    </source>
</evidence>
<proteinExistence type="predicted"/>
<gene>
    <name evidence="2" type="ORF">Pmani_018220</name>
</gene>
<name>A0AAE1U517_9EUCA</name>
<protein>
    <recommendedName>
        <fullName evidence="4">CCHC-type domain-containing protein</fullName>
    </recommendedName>
</protein>
<dbReference type="SUPFAM" id="SSF50630">
    <property type="entry name" value="Acid proteases"/>
    <property type="match status" value="1"/>
</dbReference>
<evidence type="ECO:0008006" key="4">
    <source>
        <dbReference type="Google" id="ProtNLM"/>
    </source>
</evidence>
<sequence>MLTIEDIKTMLDMQQQAYRDAMEMVMKDLSSRIRQVESSNSELIHSLQYTQKEVEDLKADKKTLIEEAVSTRPATSVMTVTPATTFAGGAASVGAVTGIGAVAVREASAGVEDSQRGEGQEVAAQRKKTQRILEHTLSISPDTDKTVDEVLDELQEHIKNSRNEALRRRDLLNCKQRQGESFSDFYVRIRHISEEIDVCPGKTCEETQLKMVILMGVCDEELVQKLLSLDTTPSLQDIVNTCRAYEATRSATSAIRAPSSQINAVSTYKRNKQRDQSSAIQQSSASVAACRNCGREHEKGKCLAADKFCSNCGRQGHFTKSPACPATNVQCHNCKRVGHYDRCCRSRKPAPQDRNTTSYSRSYHQKTKNCRRVGSPQKTPTLTTVNLTYGGTTTQLDMLPDTGADITVIGRRHLKMLRISSSSLRSPPPTTTFTADGSSMAPALGTCQALLSIGSRSCTATIYVHEDVQTPLLSYGHCQELAIISREFPKPIVQVKHVNKSVWCAGKLLRIPDALSRAPVSRPTPEDEMACAAATAHLRAIVTINAVAPNDNSPPQDTDRTLQELRDASRVDPVYIRLRECVTSGFPSNRLRVGDTVRIQNPTSLRWDKVGVVMSCGRSRDYEVRLPSGRVYWRNRRFLRPINPPGVDPLPHIPEPPVSCTDPVTESFIAPTTPRRSERLQRTESAR</sequence>
<dbReference type="InterPro" id="IPR050951">
    <property type="entry name" value="Retrovirus_Pol_polyprotein"/>
</dbReference>
<dbReference type="Proteomes" id="UP001292094">
    <property type="component" value="Unassembled WGS sequence"/>
</dbReference>
<dbReference type="Gene3D" id="4.10.60.10">
    <property type="entry name" value="Zinc finger, CCHC-type"/>
    <property type="match status" value="1"/>
</dbReference>
<reference evidence="2" key="1">
    <citation type="submission" date="2023-11" db="EMBL/GenBank/DDBJ databases">
        <title>Genome assemblies of two species of porcelain crab, Petrolisthes cinctipes and Petrolisthes manimaculis (Anomura: Porcellanidae).</title>
        <authorList>
            <person name="Angst P."/>
        </authorList>
    </citation>
    <scope>NUCLEOTIDE SEQUENCE</scope>
    <source>
        <strain evidence="2">PB745_02</strain>
        <tissue evidence="2">Gill</tissue>
    </source>
</reference>
<feature type="region of interest" description="Disordered" evidence="1">
    <location>
        <begin position="647"/>
        <end position="687"/>
    </location>
</feature>
<feature type="region of interest" description="Disordered" evidence="1">
    <location>
        <begin position="345"/>
        <end position="377"/>
    </location>
</feature>
<accession>A0AAE1U517</accession>
<feature type="compositionally biased region" description="Basic and acidic residues" evidence="1">
    <location>
        <begin position="675"/>
        <end position="687"/>
    </location>
</feature>
<dbReference type="PANTHER" id="PTHR37984">
    <property type="entry name" value="PROTEIN CBG26694"/>
    <property type="match status" value="1"/>
</dbReference>
<dbReference type="AlphaFoldDB" id="A0AAE1U517"/>
<evidence type="ECO:0000313" key="2">
    <source>
        <dbReference type="EMBL" id="KAK4310187.1"/>
    </source>
</evidence>
<dbReference type="InterPro" id="IPR021109">
    <property type="entry name" value="Peptidase_aspartic_dom_sf"/>
</dbReference>
<keyword evidence="3" id="KW-1185">Reference proteome</keyword>
<feature type="compositionally biased region" description="Pro residues" evidence="1">
    <location>
        <begin position="647"/>
        <end position="657"/>
    </location>
</feature>
<feature type="compositionally biased region" description="Polar residues" evidence="1">
    <location>
        <begin position="353"/>
        <end position="362"/>
    </location>
</feature>
<organism evidence="2 3">
    <name type="scientific">Petrolisthes manimaculis</name>
    <dbReference type="NCBI Taxonomy" id="1843537"/>
    <lineage>
        <taxon>Eukaryota</taxon>
        <taxon>Metazoa</taxon>
        <taxon>Ecdysozoa</taxon>
        <taxon>Arthropoda</taxon>
        <taxon>Crustacea</taxon>
        <taxon>Multicrustacea</taxon>
        <taxon>Malacostraca</taxon>
        <taxon>Eumalacostraca</taxon>
        <taxon>Eucarida</taxon>
        <taxon>Decapoda</taxon>
        <taxon>Pleocyemata</taxon>
        <taxon>Anomura</taxon>
        <taxon>Galatheoidea</taxon>
        <taxon>Porcellanidae</taxon>
        <taxon>Petrolisthes</taxon>
    </lineage>
</organism>
<evidence type="ECO:0000256" key="1">
    <source>
        <dbReference type="SAM" id="MobiDB-lite"/>
    </source>
</evidence>
<dbReference type="EMBL" id="JAWZYT010001663">
    <property type="protein sequence ID" value="KAK4310187.1"/>
    <property type="molecule type" value="Genomic_DNA"/>
</dbReference>
<dbReference type="PANTHER" id="PTHR37984:SF9">
    <property type="entry name" value="INTEGRASE CATALYTIC DOMAIN-CONTAINING PROTEIN"/>
    <property type="match status" value="1"/>
</dbReference>